<gene>
    <name evidence="1" type="ORF">Cgig2_022549</name>
</gene>
<evidence type="ECO:0000313" key="1">
    <source>
        <dbReference type="EMBL" id="KAJ8445029.1"/>
    </source>
</evidence>
<name>A0A9Q1KLK0_9CARY</name>
<accession>A0A9Q1KLK0</accession>
<dbReference type="EMBL" id="JAKOGI010000081">
    <property type="protein sequence ID" value="KAJ8445029.1"/>
    <property type="molecule type" value="Genomic_DNA"/>
</dbReference>
<protein>
    <submittedName>
        <fullName evidence="1">Uncharacterized protein</fullName>
    </submittedName>
</protein>
<sequence length="199" mass="22249">MSVPRLFDAESFDIVVNEGEEDMSVGSGCISVHGVCVVWGIRIARESHGEEPYEFRHINGPCSANAPPYTGISYSQMLRQITLPTFNLSSSAPHGSFPPPSFHPTYYFYSSNNSSVFMPIMAPRLRQSCNSSILITFMQMLLIMISIENGNSVLFCLINVIVHLCLVSHLFCIPIYCNWEPSFNFVSSELHSIQVKQLS</sequence>
<reference evidence="1" key="1">
    <citation type="submission" date="2022-04" db="EMBL/GenBank/DDBJ databases">
        <title>Carnegiea gigantea Genome sequencing and assembly v2.</title>
        <authorList>
            <person name="Copetti D."/>
            <person name="Sanderson M.J."/>
            <person name="Burquez A."/>
            <person name="Wojciechowski M.F."/>
        </authorList>
    </citation>
    <scope>NUCLEOTIDE SEQUENCE</scope>
    <source>
        <strain evidence="1">SGP5-SGP5p</strain>
        <tissue evidence="1">Aerial part</tissue>
    </source>
</reference>
<comment type="caution">
    <text evidence="1">The sequence shown here is derived from an EMBL/GenBank/DDBJ whole genome shotgun (WGS) entry which is preliminary data.</text>
</comment>
<proteinExistence type="predicted"/>
<organism evidence="1 2">
    <name type="scientific">Carnegiea gigantea</name>
    <dbReference type="NCBI Taxonomy" id="171969"/>
    <lineage>
        <taxon>Eukaryota</taxon>
        <taxon>Viridiplantae</taxon>
        <taxon>Streptophyta</taxon>
        <taxon>Embryophyta</taxon>
        <taxon>Tracheophyta</taxon>
        <taxon>Spermatophyta</taxon>
        <taxon>Magnoliopsida</taxon>
        <taxon>eudicotyledons</taxon>
        <taxon>Gunneridae</taxon>
        <taxon>Pentapetalae</taxon>
        <taxon>Caryophyllales</taxon>
        <taxon>Cactineae</taxon>
        <taxon>Cactaceae</taxon>
        <taxon>Cactoideae</taxon>
        <taxon>Echinocereeae</taxon>
        <taxon>Carnegiea</taxon>
    </lineage>
</organism>
<evidence type="ECO:0000313" key="2">
    <source>
        <dbReference type="Proteomes" id="UP001153076"/>
    </source>
</evidence>
<dbReference type="AlphaFoldDB" id="A0A9Q1KLK0"/>
<dbReference type="Proteomes" id="UP001153076">
    <property type="component" value="Unassembled WGS sequence"/>
</dbReference>
<keyword evidence="2" id="KW-1185">Reference proteome</keyword>